<accession>A0ABR0I8E5</accession>
<feature type="region of interest" description="Disordered" evidence="1">
    <location>
        <begin position="89"/>
        <end position="126"/>
    </location>
</feature>
<protein>
    <submittedName>
        <fullName evidence="2">Uncharacterized protein</fullName>
    </submittedName>
</protein>
<dbReference type="GeneID" id="87960192"/>
<dbReference type="RefSeq" id="XP_062800121.1">
    <property type="nucleotide sequence ID" value="XM_062939740.1"/>
</dbReference>
<sequence>MARHIYYMCPSAEIYVLRLEDYHHPEDPNLRLIAARSAVKAIRAAVRKEVNINSMPWTIEPTGTEGDQKLGLTIADAAQRGIPMFYSASDRGAKQNATYSSKAAPEESLPSVQHQSGEMPLHQSGV</sequence>
<name>A0ABR0I8E5_9PEZI</name>
<dbReference type="EMBL" id="JAFFHC010000004">
    <property type="protein sequence ID" value="KAK4676651.1"/>
    <property type="molecule type" value="Genomic_DNA"/>
</dbReference>
<proteinExistence type="predicted"/>
<evidence type="ECO:0000313" key="2">
    <source>
        <dbReference type="EMBL" id="KAK4676651.1"/>
    </source>
</evidence>
<keyword evidence="3" id="KW-1185">Reference proteome</keyword>
<comment type="caution">
    <text evidence="2">The sequence shown here is derived from an EMBL/GenBank/DDBJ whole genome shotgun (WGS) entry which is preliminary data.</text>
</comment>
<reference evidence="2 3" key="1">
    <citation type="journal article" date="2023" name="bioRxiv">
        <title>High-quality genome assemblies of four members of thePodospora anserinaspecies complex.</title>
        <authorList>
            <person name="Ament-Velasquez S.L."/>
            <person name="Vogan A.A."/>
            <person name="Wallerman O."/>
            <person name="Hartmann F."/>
            <person name="Gautier V."/>
            <person name="Silar P."/>
            <person name="Giraud T."/>
            <person name="Johannesson H."/>
        </authorList>
    </citation>
    <scope>NUCLEOTIDE SEQUENCE [LARGE SCALE GENOMIC DNA]</scope>
    <source>
        <strain evidence="2 3">CBS 124.78</strain>
    </source>
</reference>
<gene>
    <name evidence="2" type="ORF">QC764_000330</name>
</gene>
<dbReference type="InterPro" id="IPR036852">
    <property type="entry name" value="Peptidase_S8/S53_dom_sf"/>
</dbReference>
<dbReference type="Gene3D" id="3.40.50.200">
    <property type="entry name" value="Peptidase S8/S53 domain"/>
    <property type="match status" value="1"/>
</dbReference>
<evidence type="ECO:0000313" key="3">
    <source>
        <dbReference type="Proteomes" id="UP001323617"/>
    </source>
</evidence>
<dbReference type="Proteomes" id="UP001323617">
    <property type="component" value="Unassembled WGS sequence"/>
</dbReference>
<dbReference type="SUPFAM" id="SSF52743">
    <property type="entry name" value="Subtilisin-like"/>
    <property type="match status" value="1"/>
</dbReference>
<organism evidence="2 3">
    <name type="scientific">Podospora pseudoanserina</name>
    <dbReference type="NCBI Taxonomy" id="2609844"/>
    <lineage>
        <taxon>Eukaryota</taxon>
        <taxon>Fungi</taxon>
        <taxon>Dikarya</taxon>
        <taxon>Ascomycota</taxon>
        <taxon>Pezizomycotina</taxon>
        <taxon>Sordariomycetes</taxon>
        <taxon>Sordariomycetidae</taxon>
        <taxon>Sordariales</taxon>
        <taxon>Podosporaceae</taxon>
        <taxon>Podospora</taxon>
    </lineage>
</organism>
<evidence type="ECO:0000256" key="1">
    <source>
        <dbReference type="SAM" id="MobiDB-lite"/>
    </source>
</evidence>